<gene>
    <name evidence="2" type="ORF">DPMN_069178</name>
</gene>
<sequence>MTGPFSSFSPGSSNNSSGDSTNCGMAGPFFSFVPGQLRNGRPLLQLQSRSINQLKCRSLHWQRSSFIQWQRSRSLLLLMFKPIH</sequence>
<feature type="compositionally biased region" description="Low complexity" evidence="1">
    <location>
        <begin position="1"/>
        <end position="17"/>
    </location>
</feature>
<name>A0A9D4BU50_DREPO</name>
<dbReference type="AlphaFoldDB" id="A0A9D4BU50"/>
<keyword evidence="3" id="KW-1185">Reference proteome</keyword>
<protein>
    <submittedName>
        <fullName evidence="2">Uncharacterized protein</fullName>
    </submittedName>
</protein>
<reference evidence="2" key="2">
    <citation type="submission" date="2020-11" db="EMBL/GenBank/DDBJ databases">
        <authorList>
            <person name="McCartney M.A."/>
            <person name="Auch B."/>
            <person name="Kono T."/>
            <person name="Mallez S."/>
            <person name="Becker A."/>
            <person name="Gohl D.M."/>
            <person name="Silverstein K.A.T."/>
            <person name="Koren S."/>
            <person name="Bechman K.B."/>
            <person name="Herman A."/>
            <person name="Abrahante J.E."/>
            <person name="Garbe J."/>
        </authorList>
    </citation>
    <scope>NUCLEOTIDE SEQUENCE</scope>
    <source>
        <strain evidence="2">Duluth1</strain>
        <tissue evidence="2">Whole animal</tissue>
    </source>
</reference>
<evidence type="ECO:0000256" key="1">
    <source>
        <dbReference type="SAM" id="MobiDB-lite"/>
    </source>
</evidence>
<dbReference type="Proteomes" id="UP000828390">
    <property type="component" value="Unassembled WGS sequence"/>
</dbReference>
<dbReference type="EMBL" id="JAIWYP010000014">
    <property type="protein sequence ID" value="KAH3709715.1"/>
    <property type="molecule type" value="Genomic_DNA"/>
</dbReference>
<feature type="region of interest" description="Disordered" evidence="1">
    <location>
        <begin position="1"/>
        <end position="20"/>
    </location>
</feature>
<comment type="caution">
    <text evidence="2">The sequence shown here is derived from an EMBL/GenBank/DDBJ whole genome shotgun (WGS) entry which is preliminary data.</text>
</comment>
<accession>A0A9D4BU50</accession>
<evidence type="ECO:0000313" key="3">
    <source>
        <dbReference type="Proteomes" id="UP000828390"/>
    </source>
</evidence>
<evidence type="ECO:0000313" key="2">
    <source>
        <dbReference type="EMBL" id="KAH3709715.1"/>
    </source>
</evidence>
<reference evidence="2" key="1">
    <citation type="journal article" date="2019" name="bioRxiv">
        <title>The Genome of the Zebra Mussel, Dreissena polymorpha: A Resource for Invasive Species Research.</title>
        <authorList>
            <person name="McCartney M.A."/>
            <person name="Auch B."/>
            <person name="Kono T."/>
            <person name="Mallez S."/>
            <person name="Zhang Y."/>
            <person name="Obille A."/>
            <person name="Becker A."/>
            <person name="Abrahante J.E."/>
            <person name="Garbe J."/>
            <person name="Badalamenti J.P."/>
            <person name="Herman A."/>
            <person name="Mangelson H."/>
            <person name="Liachko I."/>
            <person name="Sullivan S."/>
            <person name="Sone E.D."/>
            <person name="Koren S."/>
            <person name="Silverstein K.A.T."/>
            <person name="Beckman K.B."/>
            <person name="Gohl D.M."/>
        </authorList>
    </citation>
    <scope>NUCLEOTIDE SEQUENCE</scope>
    <source>
        <strain evidence="2">Duluth1</strain>
        <tissue evidence="2">Whole animal</tissue>
    </source>
</reference>
<proteinExistence type="predicted"/>
<organism evidence="2 3">
    <name type="scientific">Dreissena polymorpha</name>
    <name type="common">Zebra mussel</name>
    <name type="synonym">Mytilus polymorpha</name>
    <dbReference type="NCBI Taxonomy" id="45954"/>
    <lineage>
        <taxon>Eukaryota</taxon>
        <taxon>Metazoa</taxon>
        <taxon>Spiralia</taxon>
        <taxon>Lophotrochozoa</taxon>
        <taxon>Mollusca</taxon>
        <taxon>Bivalvia</taxon>
        <taxon>Autobranchia</taxon>
        <taxon>Heteroconchia</taxon>
        <taxon>Euheterodonta</taxon>
        <taxon>Imparidentia</taxon>
        <taxon>Neoheterodontei</taxon>
        <taxon>Myida</taxon>
        <taxon>Dreissenoidea</taxon>
        <taxon>Dreissenidae</taxon>
        <taxon>Dreissena</taxon>
    </lineage>
</organism>